<proteinExistence type="predicted"/>
<name>A0AAN6E302_9EURO</name>
<dbReference type="GO" id="GO:0008270">
    <property type="term" value="F:zinc ion binding"/>
    <property type="evidence" value="ECO:0007669"/>
    <property type="project" value="UniProtKB-KW"/>
</dbReference>
<evidence type="ECO:0000256" key="4">
    <source>
        <dbReference type="PROSITE-ProRule" id="PRU00134"/>
    </source>
</evidence>
<organism evidence="6 7">
    <name type="scientific">Exophiala viscosa</name>
    <dbReference type="NCBI Taxonomy" id="2486360"/>
    <lineage>
        <taxon>Eukaryota</taxon>
        <taxon>Fungi</taxon>
        <taxon>Dikarya</taxon>
        <taxon>Ascomycota</taxon>
        <taxon>Pezizomycotina</taxon>
        <taxon>Eurotiomycetes</taxon>
        <taxon>Chaetothyriomycetidae</taxon>
        <taxon>Chaetothyriales</taxon>
        <taxon>Herpotrichiellaceae</taxon>
        <taxon>Exophiala</taxon>
    </lineage>
</organism>
<dbReference type="EMBL" id="MU404351">
    <property type="protein sequence ID" value="KAI1616407.1"/>
    <property type="molecule type" value="Genomic_DNA"/>
</dbReference>
<keyword evidence="2 4" id="KW-0863">Zinc-finger</keyword>
<dbReference type="PANTHER" id="PTHR46920:SF1">
    <property type="entry name" value="PROTEIN MSS51 HOMOLOG, MITOCHONDRIAL-RELATED"/>
    <property type="match status" value="1"/>
</dbReference>
<dbReference type="Pfam" id="PF01753">
    <property type="entry name" value="zf-MYND"/>
    <property type="match status" value="1"/>
</dbReference>
<dbReference type="Gene3D" id="6.10.140.2220">
    <property type="match status" value="1"/>
</dbReference>
<dbReference type="SUPFAM" id="SSF144232">
    <property type="entry name" value="HIT/MYND zinc finger-like"/>
    <property type="match status" value="1"/>
</dbReference>
<dbReference type="Proteomes" id="UP001203852">
    <property type="component" value="Unassembled WGS sequence"/>
</dbReference>
<evidence type="ECO:0000256" key="1">
    <source>
        <dbReference type="ARBA" id="ARBA00022723"/>
    </source>
</evidence>
<reference evidence="6" key="1">
    <citation type="journal article" date="2022" name="bioRxiv">
        <title>Deciphering the potential niche of two novel black yeast fungi from a biological soil crust based on their genomes, phenotypes, and melanin regulation.</title>
        <authorList>
            <consortium name="DOE Joint Genome Institute"/>
            <person name="Carr E.C."/>
            <person name="Barton Q."/>
            <person name="Grambo S."/>
            <person name="Sullivan M."/>
            <person name="Renfro C.M."/>
            <person name="Kuo A."/>
            <person name="Pangilinan J."/>
            <person name="Lipzen A."/>
            <person name="Keymanesh K."/>
            <person name="Savage E."/>
            <person name="Barry K."/>
            <person name="Grigoriev I.V."/>
            <person name="Riekhof W.R."/>
            <person name="Harris S.S."/>
        </authorList>
    </citation>
    <scope>NUCLEOTIDE SEQUENCE</scope>
    <source>
        <strain evidence="6">JF 03-4F</strain>
    </source>
</reference>
<evidence type="ECO:0000259" key="5">
    <source>
        <dbReference type="PROSITE" id="PS50865"/>
    </source>
</evidence>
<evidence type="ECO:0000256" key="3">
    <source>
        <dbReference type="ARBA" id="ARBA00022833"/>
    </source>
</evidence>
<dbReference type="PANTHER" id="PTHR46920">
    <property type="match status" value="1"/>
</dbReference>
<dbReference type="AlphaFoldDB" id="A0AAN6E302"/>
<keyword evidence="7" id="KW-1185">Reference proteome</keyword>
<evidence type="ECO:0000256" key="2">
    <source>
        <dbReference type="ARBA" id="ARBA00022771"/>
    </source>
</evidence>
<dbReference type="PROSITE" id="PS01360">
    <property type="entry name" value="ZF_MYND_1"/>
    <property type="match status" value="1"/>
</dbReference>
<sequence length="312" mass="34892">MTRPDFPLPSSTMATATTTSYCFRCQHHPEPGDGPLKRCSKCRARHYCSQECQRNDWPTHKQECDILAAGGQSGRMRSTFRMMGFPKMGDEPALADPDTIYYVKTSKPHIHRVTVSGPYYPLQNIFPPLLRQLRDAGSVEGERTLDDIVYGGGDEALLSLQYFHAPLPDGNIMKLELIREQNAQVAHSLPCEVWNICVNTMTGDEDLMETLGHPPVSDMEVLESFVSEDEAHAAAKGYLQRLKAEMGPDAVLHEGEMDGLLHGDVGLPGSDEFKILEVKHQNVTVYDWEAAQEHVRRVRAMTQNQEAPTPES</sequence>
<evidence type="ECO:0000313" key="6">
    <source>
        <dbReference type="EMBL" id="KAI1616407.1"/>
    </source>
</evidence>
<gene>
    <name evidence="6" type="ORF">EDD36DRAFT_429103</name>
</gene>
<comment type="caution">
    <text evidence="6">The sequence shown here is derived from an EMBL/GenBank/DDBJ whole genome shotgun (WGS) entry which is preliminary data.</text>
</comment>
<protein>
    <recommendedName>
        <fullName evidence="5">MYND-type domain-containing protein</fullName>
    </recommendedName>
</protein>
<accession>A0AAN6E302</accession>
<dbReference type="InterPro" id="IPR002893">
    <property type="entry name" value="Znf_MYND"/>
</dbReference>
<evidence type="ECO:0000313" key="7">
    <source>
        <dbReference type="Proteomes" id="UP001203852"/>
    </source>
</evidence>
<keyword evidence="3" id="KW-0862">Zinc</keyword>
<dbReference type="InterPro" id="IPR052839">
    <property type="entry name" value="Mito_gene_expr_regulator"/>
</dbReference>
<feature type="domain" description="MYND-type" evidence="5">
    <location>
        <begin position="22"/>
        <end position="64"/>
    </location>
</feature>
<dbReference type="PROSITE" id="PS50865">
    <property type="entry name" value="ZF_MYND_2"/>
    <property type="match status" value="1"/>
</dbReference>
<keyword evidence="1" id="KW-0479">Metal-binding</keyword>